<dbReference type="EMBL" id="FTOH01000002">
    <property type="protein sequence ID" value="SIS55870.1"/>
    <property type="molecule type" value="Genomic_DNA"/>
</dbReference>
<sequence length="322" mass="37137">MAEKDYIAMWYHARKPYGITDTIYWGWYDPETNSTDWKTWQHADADGMAGFANILRPMGYPCYPLPVCNETSVPGWREICKAKKEFPTEEGRKVVRWKKTYENTQHDALSPEISCFSEEETTKLNQWCKEHKVSPGSLIYAELSNIVAERMIEGDDPFYWFYPVNVRGATGIQTESFNQVSGFYMLTKPTSSPQEWQSQMRQRFKGKQHWANWKLANIGKWVGMTGVKLIYRMTSGKQFYMGSCSNMGSWPLPGQDNPPKPDNRRLVAVAPGTANYPISATTTEWYGQLTLTLKMHPHICPDQQTVREIADAWRDALLKKTQ</sequence>
<organism evidence="1 2">
    <name type="scientific">Thalassolituus maritimus</name>
    <dbReference type="NCBI Taxonomy" id="484498"/>
    <lineage>
        <taxon>Bacteria</taxon>
        <taxon>Pseudomonadati</taxon>
        <taxon>Pseudomonadota</taxon>
        <taxon>Gammaproteobacteria</taxon>
        <taxon>Oceanospirillales</taxon>
        <taxon>Oceanospirillaceae</taxon>
        <taxon>Thalassolituus</taxon>
    </lineage>
</organism>
<reference evidence="2" key="1">
    <citation type="submission" date="2017-01" db="EMBL/GenBank/DDBJ databases">
        <authorList>
            <person name="Varghese N."/>
            <person name="Submissions S."/>
        </authorList>
    </citation>
    <scope>NUCLEOTIDE SEQUENCE [LARGE SCALE GENOMIC DNA]</scope>
    <source>
        <strain evidence="2">DSM 24913</strain>
    </source>
</reference>
<protein>
    <submittedName>
        <fullName evidence="1">Uncharacterized protein</fullName>
    </submittedName>
</protein>
<dbReference type="RefSeq" id="WP_076514433.1">
    <property type="nucleotide sequence ID" value="NZ_FTOH01000002.1"/>
</dbReference>
<keyword evidence="2" id="KW-1185">Reference proteome</keyword>
<dbReference type="OrthoDB" id="6078899at2"/>
<accession>A0A1N7K2Q1</accession>
<proteinExistence type="predicted"/>
<dbReference type="AlphaFoldDB" id="A0A1N7K2Q1"/>
<dbReference type="SUPFAM" id="SSF52777">
    <property type="entry name" value="CoA-dependent acyltransferases"/>
    <property type="match status" value="1"/>
</dbReference>
<name>A0A1N7K2Q1_9GAMM</name>
<evidence type="ECO:0000313" key="1">
    <source>
        <dbReference type="EMBL" id="SIS55870.1"/>
    </source>
</evidence>
<gene>
    <name evidence="1" type="ORF">SAMN05421686_102304</name>
</gene>
<dbReference type="Proteomes" id="UP000185639">
    <property type="component" value="Unassembled WGS sequence"/>
</dbReference>
<evidence type="ECO:0000313" key="2">
    <source>
        <dbReference type="Proteomes" id="UP000185639"/>
    </source>
</evidence>